<evidence type="ECO:0000313" key="2">
    <source>
        <dbReference type="Proteomes" id="UP001043456"/>
    </source>
</evidence>
<dbReference type="RefSeq" id="XP_043162664.1">
    <property type="nucleotide sequence ID" value="XM_043306729.1"/>
</dbReference>
<reference evidence="1 2" key="1">
    <citation type="submission" date="2018-10" db="EMBL/GenBank/DDBJ databases">
        <title>Pan-genome distribution and transcriptional activeness of fungal secondary metabolism genes in Aspergillus section Fumigati.</title>
        <authorList>
            <person name="Takahashi H."/>
            <person name="Umemura M."/>
            <person name="Ninomiya A."/>
            <person name="Kusuya Y."/>
            <person name="Urayama S."/>
            <person name="Shimizu M."/>
            <person name="Watanabe A."/>
            <person name="Kamei K."/>
            <person name="Yaguchi T."/>
            <person name="Hagiwara D."/>
        </authorList>
    </citation>
    <scope>NUCLEOTIDE SEQUENCE [LARGE SCALE GENOMIC DNA]</scope>
    <source>
        <strain evidence="1 2">IFM 55266</strain>
    </source>
</reference>
<evidence type="ECO:0000313" key="1">
    <source>
        <dbReference type="EMBL" id="GIJ91918.1"/>
    </source>
</evidence>
<dbReference type="GeneID" id="67009503"/>
<dbReference type="OrthoDB" id="3832365at2759"/>
<protein>
    <submittedName>
        <fullName evidence="1">Uncharacterized protein</fullName>
    </submittedName>
</protein>
<dbReference type="AlphaFoldDB" id="A0A9P3BN49"/>
<dbReference type="EMBL" id="BHVY01000009">
    <property type="protein sequence ID" value="GIJ91918.1"/>
    <property type="molecule type" value="Genomic_DNA"/>
</dbReference>
<accession>A0A9P3BN49</accession>
<proteinExistence type="predicted"/>
<name>A0A9P3BN49_9EURO</name>
<gene>
    <name evidence="1" type="ORF">Asppvi_010893</name>
</gene>
<comment type="caution">
    <text evidence="1">The sequence shown here is derived from an EMBL/GenBank/DDBJ whole genome shotgun (WGS) entry which is preliminary data.</text>
</comment>
<dbReference type="Proteomes" id="UP001043456">
    <property type="component" value="Unassembled WGS sequence"/>
</dbReference>
<organism evidence="1 2">
    <name type="scientific">Aspergillus pseudoviridinutans</name>
    <dbReference type="NCBI Taxonomy" id="1517512"/>
    <lineage>
        <taxon>Eukaryota</taxon>
        <taxon>Fungi</taxon>
        <taxon>Dikarya</taxon>
        <taxon>Ascomycota</taxon>
        <taxon>Pezizomycotina</taxon>
        <taxon>Eurotiomycetes</taxon>
        <taxon>Eurotiomycetidae</taxon>
        <taxon>Eurotiales</taxon>
        <taxon>Aspergillaceae</taxon>
        <taxon>Aspergillus</taxon>
        <taxon>Aspergillus subgen. Fumigati</taxon>
    </lineage>
</organism>
<keyword evidence="2" id="KW-1185">Reference proteome</keyword>
<sequence length="137" mass="14579">MANYIEGAIVKLNQPTAGIFAATQISDAEAAASSLQVAPKPEARINFGPVSFFGVVTIAGYVDTTTYEASVSVSVIGINIGTLSGNLQDGITLKVNLIAAKGELRFYLKNGNEVWLHVDLNIIFDGEYNDDVKIISL</sequence>